<sequence length="67" mass="7547">MPLVLSLANSALDDLSENIETTPPPEFHDVIQYNNDIRDSDSSSDYDTALISSTKWYSASRGFLCYR</sequence>
<comment type="caution">
    <text evidence="1">The sequence shown here is derived from an EMBL/GenBank/DDBJ whole genome shotgun (WGS) entry which is preliminary data.</text>
</comment>
<organism evidence="1 2">
    <name type="scientific">Rhizophagus clarus</name>
    <dbReference type="NCBI Taxonomy" id="94130"/>
    <lineage>
        <taxon>Eukaryota</taxon>
        <taxon>Fungi</taxon>
        <taxon>Fungi incertae sedis</taxon>
        <taxon>Mucoromycota</taxon>
        <taxon>Glomeromycotina</taxon>
        <taxon>Glomeromycetes</taxon>
        <taxon>Glomerales</taxon>
        <taxon>Glomeraceae</taxon>
        <taxon>Rhizophagus</taxon>
    </lineage>
</organism>
<name>A0A2Z6RDL7_9GLOM</name>
<reference evidence="1 2" key="1">
    <citation type="submission" date="2017-11" db="EMBL/GenBank/DDBJ databases">
        <title>The genome of Rhizophagus clarus HR1 reveals common genetic basis of auxotrophy among arbuscular mycorrhizal fungi.</title>
        <authorList>
            <person name="Kobayashi Y."/>
        </authorList>
    </citation>
    <scope>NUCLEOTIDE SEQUENCE [LARGE SCALE GENOMIC DNA]</scope>
    <source>
        <strain evidence="1 2">HR1</strain>
    </source>
</reference>
<dbReference type="AlphaFoldDB" id="A0A2Z6RDL7"/>
<keyword evidence="2" id="KW-1185">Reference proteome</keyword>
<protein>
    <submittedName>
        <fullName evidence="1">Uncharacterized protein</fullName>
    </submittedName>
</protein>
<evidence type="ECO:0000313" key="2">
    <source>
        <dbReference type="Proteomes" id="UP000247702"/>
    </source>
</evidence>
<accession>A0A2Z6RDL7</accession>
<evidence type="ECO:0000313" key="1">
    <source>
        <dbReference type="EMBL" id="GBB90608.1"/>
    </source>
</evidence>
<dbReference type="Proteomes" id="UP000247702">
    <property type="component" value="Unassembled WGS sequence"/>
</dbReference>
<gene>
    <name evidence="1" type="ORF">RclHR1_17600001</name>
</gene>
<proteinExistence type="predicted"/>
<dbReference type="EMBL" id="BEXD01000847">
    <property type="protein sequence ID" value="GBB90608.1"/>
    <property type="molecule type" value="Genomic_DNA"/>
</dbReference>